<evidence type="ECO:0000256" key="2">
    <source>
        <dbReference type="ARBA" id="ARBA00022777"/>
    </source>
</evidence>
<dbReference type="GO" id="GO:0016301">
    <property type="term" value="F:kinase activity"/>
    <property type="evidence" value="ECO:0007669"/>
    <property type="project" value="UniProtKB-KW"/>
</dbReference>
<dbReference type="PROSITE" id="PS00584">
    <property type="entry name" value="PFKB_KINASES_2"/>
    <property type="match status" value="1"/>
</dbReference>
<keyword evidence="2" id="KW-0418">Kinase</keyword>
<gene>
    <name evidence="4" type="ORF">S01H1_38072</name>
</gene>
<keyword evidence="1" id="KW-0808">Transferase</keyword>
<protein>
    <recommendedName>
        <fullName evidence="3">Carbohydrate kinase PfkB domain-containing protein</fullName>
    </recommendedName>
</protein>
<feature type="non-terminal residue" evidence="4">
    <location>
        <position position="1"/>
    </location>
</feature>
<dbReference type="Pfam" id="PF00294">
    <property type="entry name" value="PfkB"/>
    <property type="match status" value="1"/>
</dbReference>
<dbReference type="AlphaFoldDB" id="X0USC8"/>
<dbReference type="SUPFAM" id="SSF53613">
    <property type="entry name" value="Ribokinase-like"/>
    <property type="match status" value="1"/>
</dbReference>
<organism evidence="4">
    <name type="scientific">marine sediment metagenome</name>
    <dbReference type="NCBI Taxonomy" id="412755"/>
    <lineage>
        <taxon>unclassified sequences</taxon>
        <taxon>metagenomes</taxon>
        <taxon>ecological metagenomes</taxon>
    </lineage>
</organism>
<name>X0USC8_9ZZZZ</name>
<evidence type="ECO:0000256" key="1">
    <source>
        <dbReference type="ARBA" id="ARBA00022679"/>
    </source>
</evidence>
<proteinExistence type="predicted"/>
<reference evidence="4" key="1">
    <citation type="journal article" date="2014" name="Front. Microbiol.">
        <title>High frequency of phylogenetically diverse reductive dehalogenase-homologous genes in deep subseafloor sedimentary metagenomes.</title>
        <authorList>
            <person name="Kawai M."/>
            <person name="Futagami T."/>
            <person name="Toyoda A."/>
            <person name="Takaki Y."/>
            <person name="Nishi S."/>
            <person name="Hori S."/>
            <person name="Arai W."/>
            <person name="Tsubouchi T."/>
            <person name="Morono Y."/>
            <person name="Uchiyama I."/>
            <person name="Ito T."/>
            <person name="Fujiyama A."/>
            <person name="Inagaki F."/>
            <person name="Takami H."/>
        </authorList>
    </citation>
    <scope>NUCLEOTIDE SEQUENCE</scope>
    <source>
        <strain evidence="4">Expedition CK06-06</strain>
    </source>
</reference>
<dbReference type="InterPro" id="IPR011611">
    <property type="entry name" value="PfkB_dom"/>
</dbReference>
<dbReference type="EMBL" id="BARS01023939">
    <property type="protein sequence ID" value="GAG02132.1"/>
    <property type="molecule type" value="Genomic_DNA"/>
</dbReference>
<accession>X0USC8</accession>
<dbReference type="InterPro" id="IPR002173">
    <property type="entry name" value="Carboh/pur_kinase_PfkB_CS"/>
</dbReference>
<dbReference type="Gene3D" id="3.40.1190.20">
    <property type="match status" value="1"/>
</dbReference>
<dbReference type="InterPro" id="IPR029056">
    <property type="entry name" value="Ribokinase-like"/>
</dbReference>
<dbReference type="PANTHER" id="PTHR10584">
    <property type="entry name" value="SUGAR KINASE"/>
    <property type="match status" value="1"/>
</dbReference>
<dbReference type="GO" id="GO:0005829">
    <property type="term" value="C:cytosol"/>
    <property type="evidence" value="ECO:0007669"/>
    <property type="project" value="TreeGrafter"/>
</dbReference>
<evidence type="ECO:0000259" key="3">
    <source>
        <dbReference type="Pfam" id="PF00294"/>
    </source>
</evidence>
<feature type="domain" description="Carbohydrate kinase PfkB" evidence="3">
    <location>
        <begin position="71"/>
        <end position="232"/>
    </location>
</feature>
<evidence type="ECO:0000313" key="4">
    <source>
        <dbReference type="EMBL" id="GAG02132.1"/>
    </source>
</evidence>
<sequence length="259" mass="28265">RLIGAVGADCPFDLAGVFAGRNVDLAGLEVRSLSRTFRWKGSYHDTMSEVITDNVELNVLAEAPPTVPDSYKDSKFIFLANTAPALQNQLLEQIEDPDFVAADTMNCWIDSRLDDLKALLKKIDALIINNDEARMLAVETNLPRAAEKIMDMGPRIVVIKKGESGSIMHTNTGQRFLLPAFPSDEVKDPTGAGDSFAGAMMGYLAENDKTDFESLKTAIAYGTVAASFTIADFSLAGLTSVTRADIDHRLQTLRELTQF</sequence>
<comment type="caution">
    <text evidence="4">The sequence shown here is derived from an EMBL/GenBank/DDBJ whole genome shotgun (WGS) entry which is preliminary data.</text>
</comment>
<dbReference type="PANTHER" id="PTHR10584:SF166">
    <property type="entry name" value="RIBOKINASE"/>
    <property type="match status" value="1"/>
</dbReference>